<protein>
    <recommendedName>
        <fullName evidence="1">RNA helicase</fullName>
        <ecNumber evidence="1">3.6.4.13</ecNumber>
    </recommendedName>
</protein>
<feature type="region of interest" description="Disordered" evidence="7">
    <location>
        <begin position="105"/>
        <end position="132"/>
    </location>
</feature>
<organism evidence="10 11">
    <name type="scientific">Thraustotheca clavata</name>
    <dbReference type="NCBI Taxonomy" id="74557"/>
    <lineage>
        <taxon>Eukaryota</taxon>
        <taxon>Sar</taxon>
        <taxon>Stramenopiles</taxon>
        <taxon>Oomycota</taxon>
        <taxon>Saprolegniomycetes</taxon>
        <taxon>Saprolegniales</taxon>
        <taxon>Achlyaceae</taxon>
        <taxon>Thraustotheca</taxon>
    </lineage>
</organism>
<keyword evidence="11" id="KW-1185">Reference proteome</keyword>
<keyword evidence="4 10" id="KW-0347">Helicase</keyword>
<dbReference type="EC" id="3.6.4.13" evidence="1"/>
<dbReference type="InterPro" id="IPR001650">
    <property type="entry name" value="Helicase_C-like"/>
</dbReference>
<gene>
    <name evidence="10" type="ORF">THRCLA_03692</name>
</gene>
<dbReference type="Gene3D" id="3.30.160.20">
    <property type="match status" value="1"/>
</dbReference>
<dbReference type="Pfam" id="PF07717">
    <property type="entry name" value="OB_NTP_bind"/>
    <property type="match status" value="1"/>
</dbReference>
<evidence type="ECO:0000256" key="3">
    <source>
        <dbReference type="ARBA" id="ARBA00022801"/>
    </source>
</evidence>
<keyword evidence="5" id="KW-0067">ATP-binding</keyword>
<evidence type="ECO:0000256" key="4">
    <source>
        <dbReference type="ARBA" id="ARBA00022806"/>
    </source>
</evidence>
<evidence type="ECO:0000256" key="7">
    <source>
        <dbReference type="SAM" id="MobiDB-lite"/>
    </source>
</evidence>
<dbReference type="Pfam" id="PF21010">
    <property type="entry name" value="HA2_C"/>
    <property type="match status" value="1"/>
</dbReference>
<dbReference type="Gene3D" id="3.40.50.300">
    <property type="entry name" value="P-loop containing nucleotide triphosphate hydrolases"/>
    <property type="match status" value="2"/>
</dbReference>
<dbReference type="GO" id="GO:0016787">
    <property type="term" value="F:hydrolase activity"/>
    <property type="evidence" value="ECO:0007669"/>
    <property type="project" value="UniProtKB-KW"/>
</dbReference>
<dbReference type="InterPro" id="IPR014001">
    <property type="entry name" value="Helicase_ATP-bd"/>
</dbReference>
<keyword evidence="2" id="KW-0547">Nucleotide-binding</keyword>
<feature type="compositionally biased region" description="Acidic residues" evidence="7">
    <location>
        <begin position="232"/>
        <end position="243"/>
    </location>
</feature>
<dbReference type="GO" id="GO:0003723">
    <property type="term" value="F:RNA binding"/>
    <property type="evidence" value="ECO:0007669"/>
    <property type="project" value="TreeGrafter"/>
</dbReference>
<evidence type="ECO:0000259" key="8">
    <source>
        <dbReference type="PROSITE" id="PS51192"/>
    </source>
</evidence>
<comment type="caution">
    <text evidence="10">The sequence shown here is derived from an EMBL/GenBank/DDBJ whole genome shotgun (WGS) entry which is preliminary data.</text>
</comment>
<accession>A0A1W0A1G1</accession>
<comment type="catalytic activity">
    <reaction evidence="6">
        <text>ATP + H2O = ADP + phosphate + H(+)</text>
        <dbReference type="Rhea" id="RHEA:13065"/>
        <dbReference type="ChEBI" id="CHEBI:15377"/>
        <dbReference type="ChEBI" id="CHEBI:15378"/>
        <dbReference type="ChEBI" id="CHEBI:30616"/>
        <dbReference type="ChEBI" id="CHEBI:43474"/>
        <dbReference type="ChEBI" id="CHEBI:456216"/>
        <dbReference type="EC" id="3.6.4.13"/>
    </reaction>
</comment>
<evidence type="ECO:0000256" key="5">
    <source>
        <dbReference type="ARBA" id="ARBA00022840"/>
    </source>
</evidence>
<dbReference type="Gene3D" id="1.20.120.1080">
    <property type="match status" value="2"/>
</dbReference>
<dbReference type="Pfam" id="PF04408">
    <property type="entry name" value="WHD_HA2"/>
    <property type="match status" value="1"/>
</dbReference>
<dbReference type="SMART" id="SM00847">
    <property type="entry name" value="HA2"/>
    <property type="match status" value="1"/>
</dbReference>
<dbReference type="STRING" id="74557.A0A1W0A1G1"/>
<dbReference type="Proteomes" id="UP000243217">
    <property type="component" value="Unassembled WGS sequence"/>
</dbReference>
<dbReference type="Pfam" id="PF24385">
    <property type="entry name" value="DSRM_DHX29"/>
    <property type="match status" value="1"/>
</dbReference>
<evidence type="ECO:0000313" key="10">
    <source>
        <dbReference type="EMBL" id="OQS04031.1"/>
    </source>
</evidence>
<dbReference type="FunFam" id="3.40.50.300:FF:000500">
    <property type="entry name" value="ATP-dependent RNA helicase DHX29"/>
    <property type="match status" value="1"/>
</dbReference>
<reference evidence="10 11" key="1">
    <citation type="journal article" date="2014" name="Genome Biol. Evol.">
        <title>The secreted proteins of Achlya hypogyna and Thraustotheca clavata identify the ancestral oomycete secretome and reveal gene acquisitions by horizontal gene transfer.</title>
        <authorList>
            <person name="Misner I."/>
            <person name="Blouin N."/>
            <person name="Leonard G."/>
            <person name="Richards T.A."/>
            <person name="Lane C.E."/>
        </authorList>
    </citation>
    <scope>NUCLEOTIDE SEQUENCE [LARGE SCALE GENOMIC DNA]</scope>
    <source>
        <strain evidence="10 11">ATCC 34112</strain>
    </source>
</reference>
<dbReference type="Pfam" id="PF00270">
    <property type="entry name" value="DEAD"/>
    <property type="match status" value="1"/>
</dbReference>
<name>A0A1W0A1G1_9STRA</name>
<feature type="region of interest" description="Disordered" evidence="7">
    <location>
        <begin position="212"/>
        <end position="243"/>
    </location>
</feature>
<dbReference type="SMART" id="SM00490">
    <property type="entry name" value="HELICc"/>
    <property type="match status" value="1"/>
</dbReference>
<proteinExistence type="predicted"/>
<dbReference type="PROSITE" id="PS51192">
    <property type="entry name" value="HELICASE_ATP_BIND_1"/>
    <property type="match status" value="1"/>
</dbReference>
<evidence type="ECO:0000256" key="6">
    <source>
        <dbReference type="ARBA" id="ARBA00047984"/>
    </source>
</evidence>
<dbReference type="SUPFAM" id="SSF54768">
    <property type="entry name" value="dsRNA-binding domain-like"/>
    <property type="match status" value="1"/>
</dbReference>
<feature type="domain" description="Helicase C-terminal" evidence="9">
    <location>
        <begin position="754"/>
        <end position="927"/>
    </location>
</feature>
<dbReference type="CDD" id="cd18791">
    <property type="entry name" value="SF2_C_RHA"/>
    <property type="match status" value="1"/>
</dbReference>
<evidence type="ECO:0000256" key="1">
    <source>
        <dbReference type="ARBA" id="ARBA00012552"/>
    </source>
</evidence>
<dbReference type="SUPFAM" id="SSF52540">
    <property type="entry name" value="P-loop containing nucleoside triphosphate hydrolases"/>
    <property type="match status" value="1"/>
</dbReference>
<dbReference type="PANTHER" id="PTHR18934">
    <property type="entry name" value="ATP-DEPENDENT RNA HELICASE"/>
    <property type="match status" value="1"/>
</dbReference>
<feature type="compositionally biased region" description="Basic and acidic residues" evidence="7">
    <location>
        <begin position="118"/>
        <end position="132"/>
    </location>
</feature>
<sequence length="1388" mass="156294">MNLSEVAESRLSELLQPTLDENQFLHGLRTLKKIEKAYDILLGLELSLERIEKVLYHANDATSALEYLCLFYSSEELPATCRSNVPKAAMNESLQVIAAKATNEREIITPTPSKNQVKRNDDEEEKKKEEKNAKEWTKKYVEMQAYQENLEEESINASPEDKMWRLEVDCATFVAKAQQAKRLGTQASEWNVHVARLRREMRELEPYVDRNKMKALPPPPVLDEQDISSTEETNEEEATEDDEDGLFGMLENTIPAPSITPAIVAPTPIDTSSLSKWTGKTPRVQLQEYCRKMKWPPPQYTQENQWGKYNFSVKITQGTRSKASSTRTVILNDVIYLTMDGAKDAVATRALHELTPHLPLHRGLPPFFRDMWLDWEREKNAVAVEGKKQATESKAAIVQRLYKLRRPEINTQVIPQAKAPIEKNEIVLESWDDEVDDWEDMVADAPPTPVANTPNIIDNSLIQGYKQRMTSSKYQSFVPGRKELPIAAFQNEIVSSLQQHNVVLISGETGCGKSTQVPHYLLQEILLQGQSNGFVICTQPRRIAAIGVAERVAQEVGEDIGTSYVGYSIRLETKRSKDCKLLFCTTGILLRQLQTNPTLEGISHVIVDEIHERDVQCDVLLALLRRLVLSGSHIKVVLMSATLNAQAFQNYFNNCPIVNVPGRLFPVTINYLEDVLEMTQYIVHEGTPYCKQEDYQTHQTSVQISGRGRTSRRQILSWNTKNIATAAVSSDGQYSAQTLENLAKANASVINYELIEDLIVKIIAMPNHNGAILVFLSGRAEIRNLIDQLESNRKLNQACVCLPLHASLSTSEQHRIFANYPKQIKVIVSTNLAETSLTIDDVTVVIDAGRVKQMSHDVKTQTSCLKEVWISKANANQRAGRAGRVQAGVCYRMYPYETFEYKLNEQPVAEIHRAPLTSLVLQLHTLVPGSSVHQFWNELLESPPAQAIEDAVAELHHLGALTQAHALTPLGVHLSVLPLDVRVGKMILFSAIFQCPRPISIIAAILETKSPFVAPFGRDKDAKEKRLKFMDERFNSDLLTDLAAYQAWKKLPPNKQNSFCAANYLSRVALEEIQKLALSFEQMLIQLGFLPQEYHTKAFQEVNRYAETMPVVAAVVCAGLYPNVIEIEKDTMRFWEKKKQVFIHPTSINHQCKVFRSPWLGYHFKLQTSRVYVPLSSGITHFALALFAGEIVPDLLKSTLTVDGWITIASPGRTSMLVCQLRKCLNDLLQRIASRCISLFNFLYRQNRQPRDDASGCKCGAGRAGSVQAGVCYRVHPYDTFEYELNKPVSEIRRAPLTSLVLQLHTLVPGSSVHQFWNELLESPPAQAIQDAVAELHHLGTITQAHALTLLGVQFSVQSLDIFVGKMILFHAIFNALVRYPSLLPFYG</sequence>
<dbReference type="Pfam" id="PF00271">
    <property type="entry name" value="Helicase_C"/>
    <property type="match status" value="1"/>
</dbReference>
<dbReference type="PROSITE" id="PS51194">
    <property type="entry name" value="HELICASE_CTER"/>
    <property type="match status" value="1"/>
</dbReference>
<evidence type="ECO:0000259" key="9">
    <source>
        <dbReference type="PROSITE" id="PS51194"/>
    </source>
</evidence>
<dbReference type="PROSITE" id="PS00690">
    <property type="entry name" value="DEAH_ATP_HELICASE"/>
    <property type="match status" value="1"/>
</dbReference>
<dbReference type="InterPro" id="IPR056328">
    <property type="entry name" value="DSRM_DHX29"/>
</dbReference>
<dbReference type="PANTHER" id="PTHR18934:SF145">
    <property type="entry name" value="ATP-DEPENDENT RNA HELICASE DHX57-RELATED"/>
    <property type="match status" value="1"/>
</dbReference>
<keyword evidence="3" id="KW-0378">Hydrolase</keyword>
<dbReference type="InterPro" id="IPR011545">
    <property type="entry name" value="DEAD/DEAH_box_helicase_dom"/>
</dbReference>
<dbReference type="InterPro" id="IPR048333">
    <property type="entry name" value="HA2_WH"/>
</dbReference>
<dbReference type="InterPro" id="IPR011709">
    <property type="entry name" value="DEAD-box_helicase_OB_fold"/>
</dbReference>
<feature type="domain" description="Helicase ATP-binding" evidence="8">
    <location>
        <begin position="494"/>
        <end position="661"/>
    </location>
</feature>
<dbReference type="InterPro" id="IPR002464">
    <property type="entry name" value="DNA/RNA_helicase_DEAH_CS"/>
</dbReference>
<dbReference type="FunFam" id="1.20.120.1080:FF:000002">
    <property type="entry name" value="Putative ATP-dependent RNA helicase DHX36"/>
    <property type="match status" value="1"/>
</dbReference>
<dbReference type="InterPro" id="IPR007502">
    <property type="entry name" value="Helicase-assoc_dom"/>
</dbReference>
<dbReference type="GO" id="GO:0003724">
    <property type="term" value="F:RNA helicase activity"/>
    <property type="evidence" value="ECO:0007669"/>
    <property type="project" value="UniProtKB-EC"/>
</dbReference>
<evidence type="ECO:0000256" key="2">
    <source>
        <dbReference type="ARBA" id="ARBA00022741"/>
    </source>
</evidence>
<dbReference type="CDD" id="cd17917">
    <property type="entry name" value="DEXHc_RHA-like"/>
    <property type="match status" value="1"/>
</dbReference>
<dbReference type="SMART" id="SM00487">
    <property type="entry name" value="DEXDc"/>
    <property type="match status" value="1"/>
</dbReference>
<dbReference type="InterPro" id="IPR027417">
    <property type="entry name" value="P-loop_NTPase"/>
</dbReference>
<dbReference type="EMBL" id="JNBS01000692">
    <property type="protein sequence ID" value="OQS04031.1"/>
    <property type="molecule type" value="Genomic_DNA"/>
</dbReference>
<dbReference type="OrthoDB" id="5600252at2759"/>
<evidence type="ECO:0000313" key="11">
    <source>
        <dbReference type="Proteomes" id="UP000243217"/>
    </source>
</evidence>
<dbReference type="GO" id="GO:0005524">
    <property type="term" value="F:ATP binding"/>
    <property type="evidence" value="ECO:0007669"/>
    <property type="project" value="UniProtKB-KW"/>
</dbReference>